<dbReference type="GO" id="GO:0005840">
    <property type="term" value="C:ribosome"/>
    <property type="evidence" value="ECO:0007669"/>
    <property type="project" value="UniProtKB-KW"/>
</dbReference>
<dbReference type="InterPro" id="IPR003776">
    <property type="entry name" value="YcaO-like_dom"/>
</dbReference>
<evidence type="ECO:0000259" key="1">
    <source>
        <dbReference type="PROSITE" id="PS51664"/>
    </source>
</evidence>
<sequence length="583" mass="65895">MAPLDYRPSSFTLLETLEHMRELLRKRGFLMEEGEWVNPIPNVWSVRLQDKLCSRLVSNGKGVSKEAALVSAYGEMLERLSCNYFFNGLYLSAHACSEPFVYYPQEKWFPFEDDEWPRGLLDGPTLAHYNLSQDLVPEQLIDAGSGDRSRGICALPFIRQRNHQTVWFPVNIISNLYVGNGMAVGAGKYEARVQALSEIFERHIKTTIITDGISLPLVPDEVLALYPHVQEMVTTLESNGLIVEVRDASLNGKFPLINVTVMNPVSGGCFACFGSHPRFGMAMERAFTEMLQGRELQQLIDLPEPTFDLTKVAEQANLDAHFSKFTGRVCWDLFSESNDYHFVDWDVTGTPEEQFNHLCHLIHIVDMDIYIADYAFMGMAACRIIVPGMSEVHPVSRLGTSNDNRARHLRQRLLALPLLDVPALRELLDELEDMDLPPHQDLGSLLGLLTDDDSVWKGLTVCEIRLLINLALGEREQVLGDLKDVVACTALPQSRRPRYRCLLVMLQLDLDLHRDLQDYLRVLQRMYGEVLVEQCIAMLEGRAGFPGFVVAGDDLDGFASHQLLLEARDKVQKAKAAHYFALR</sequence>
<dbReference type="Gene3D" id="3.30.1330.230">
    <property type="match status" value="1"/>
</dbReference>
<keyword evidence="2" id="KW-0687">Ribonucleoprotein</keyword>
<dbReference type="NCBIfam" id="TIGR00702">
    <property type="entry name" value="YcaO-type kinase domain"/>
    <property type="match status" value="1"/>
</dbReference>
<dbReference type="OrthoDB" id="9761274at2"/>
<proteinExistence type="predicted"/>
<keyword evidence="2" id="KW-0689">Ribosomal protein</keyword>
<organism evidence="2 3">
    <name type="scientific">Proteobacteria bacterium 228</name>
    <dbReference type="NCBI Taxonomy" id="2083153"/>
    <lineage>
        <taxon>Bacteria</taxon>
        <taxon>Pseudomonadati</taxon>
        <taxon>Pseudomonadota</taxon>
    </lineage>
</organism>
<protein>
    <submittedName>
        <fullName evidence="2">30s ribosomal protein S12 methylthiotransferase accessory protein YcaO</fullName>
    </submittedName>
</protein>
<dbReference type="AlphaFoldDB" id="A0A2S5KPC7"/>
<dbReference type="InterPro" id="IPR041080">
    <property type="entry name" value="YcaO_C"/>
</dbReference>
<dbReference type="Pfam" id="PF02624">
    <property type="entry name" value="YcaO"/>
    <property type="match status" value="1"/>
</dbReference>
<dbReference type="EMBL" id="PRLP01000052">
    <property type="protein sequence ID" value="PPC76389.1"/>
    <property type="molecule type" value="Genomic_DNA"/>
</dbReference>
<dbReference type="Pfam" id="PF18381">
    <property type="entry name" value="YcaO_C"/>
    <property type="match status" value="1"/>
</dbReference>
<name>A0A2S5KPC7_9PROT</name>
<evidence type="ECO:0000313" key="3">
    <source>
        <dbReference type="Proteomes" id="UP000238196"/>
    </source>
</evidence>
<reference evidence="2 3" key="1">
    <citation type="submission" date="2018-02" db="EMBL/GenBank/DDBJ databases">
        <title>novel marine gammaproteobacteria from coastal saline agro ecosystem.</title>
        <authorList>
            <person name="Krishnan R."/>
            <person name="Ramesh Kumar N."/>
        </authorList>
    </citation>
    <scope>NUCLEOTIDE SEQUENCE [LARGE SCALE GENOMIC DNA]</scope>
    <source>
        <strain evidence="2 3">228</strain>
    </source>
</reference>
<dbReference type="PANTHER" id="PTHR37809">
    <property type="entry name" value="RIBOSOMAL PROTEIN S12 METHYLTHIOTRANSFERASE ACCESSORY FACTOR YCAO"/>
    <property type="match status" value="1"/>
</dbReference>
<gene>
    <name evidence="2" type="ORF">C4K68_15650</name>
</gene>
<accession>A0A2S5KPC7</accession>
<dbReference type="Proteomes" id="UP000238196">
    <property type="component" value="Unassembled WGS sequence"/>
</dbReference>
<dbReference type="PROSITE" id="PS51664">
    <property type="entry name" value="YCAO"/>
    <property type="match status" value="1"/>
</dbReference>
<feature type="domain" description="YcaO" evidence="1">
    <location>
        <begin position="60"/>
        <end position="443"/>
    </location>
</feature>
<comment type="caution">
    <text evidence="2">The sequence shown here is derived from an EMBL/GenBank/DDBJ whole genome shotgun (WGS) entry which is preliminary data.</text>
</comment>
<dbReference type="PANTHER" id="PTHR37809:SF1">
    <property type="entry name" value="RIBOSOMAL PROTEIN S12 METHYLTHIOTRANSFERASE ACCESSORY FACTOR YCAO"/>
    <property type="match status" value="1"/>
</dbReference>
<evidence type="ECO:0000313" key="2">
    <source>
        <dbReference type="EMBL" id="PPC76389.1"/>
    </source>
</evidence>